<sequence>MIVEAVVLNPGPDDRRYAVQVLGSAESWTSLEPPSVTVPAGGRALVALHLHPPRAPHVRSGATPVGLLVSAPEPGEHATTEGVLEIARFRGLDVRLFPSVRHGRSGTFELLLRNDGNEVVRATVAGRGDAEDLTVSCSPETLAVFPGGEAVSQIRVRSPRQLWREVGGARSFRVVVHPTVDDPIGVRGALITRSATTDSRDPG</sequence>
<name>A0ABT7M7B1_9PSEU</name>
<protein>
    <submittedName>
        <fullName evidence="1">Uncharacterized protein</fullName>
    </submittedName>
</protein>
<keyword evidence="2" id="KW-1185">Reference proteome</keyword>
<organism evidence="1 2">
    <name type="scientific">Actinomycetospora termitidis</name>
    <dbReference type="NCBI Taxonomy" id="3053470"/>
    <lineage>
        <taxon>Bacteria</taxon>
        <taxon>Bacillati</taxon>
        <taxon>Actinomycetota</taxon>
        <taxon>Actinomycetes</taxon>
        <taxon>Pseudonocardiales</taxon>
        <taxon>Pseudonocardiaceae</taxon>
        <taxon>Actinomycetospora</taxon>
    </lineage>
</organism>
<comment type="caution">
    <text evidence="1">The sequence shown here is derived from an EMBL/GenBank/DDBJ whole genome shotgun (WGS) entry which is preliminary data.</text>
</comment>
<accession>A0ABT7M7B1</accession>
<evidence type="ECO:0000313" key="1">
    <source>
        <dbReference type="EMBL" id="MDL5156562.1"/>
    </source>
</evidence>
<dbReference type="EMBL" id="JASVWF010000002">
    <property type="protein sequence ID" value="MDL5156562.1"/>
    <property type="molecule type" value="Genomic_DNA"/>
</dbReference>
<evidence type="ECO:0000313" key="2">
    <source>
        <dbReference type="Proteomes" id="UP001231924"/>
    </source>
</evidence>
<gene>
    <name evidence="1" type="ORF">QRT03_11375</name>
</gene>
<reference evidence="1 2" key="1">
    <citation type="submission" date="2023-06" db="EMBL/GenBank/DDBJ databases">
        <title>Actinomycetospora Odt1-22.</title>
        <authorList>
            <person name="Supong K."/>
        </authorList>
    </citation>
    <scope>NUCLEOTIDE SEQUENCE [LARGE SCALE GENOMIC DNA]</scope>
    <source>
        <strain evidence="1 2">Odt1-22</strain>
    </source>
</reference>
<dbReference type="Proteomes" id="UP001231924">
    <property type="component" value="Unassembled WGS sequence"/>
</dbReference>
<proteinExistence type="predicted"/>
<dbReference type="RefSeq" id="WP_286052863.1">
    <property type="nucleotide sequence ID" value="NZ_JASVWF010000002.1"/>
</dbReference>